<dbReference type="Proteomes" id="UP000036045">
    <property type="component" value="Unassembled WGS sequence"/>
</dbReference>
<dbReference type="InterPro" id="IPR039420">
    <property type="entry name" value="WalR-like"/>
</dbReference>
<protein>
    <submittedName>
        <fullName evidence="7">Response regulator transcription factor</fullName>
    </submittedName>
</protein>
<keyword evidence="3" id="KW-0804">Transcription</keyword>
<evidence type="ECO:0000256" key="1">
    <source>
        <dbReference type="ARBA" id="ARBA00023015"/>
    </source>
</evidence>
<dbReference type="Pfam" id="PF00486">
    <property type="entry name" value="Trans_reg_C"/>
    <property type="match status" value="1"/>
</dbReference>
<accession>A0A0J1KXP6</accession>
<evidence type="ECO:0000256" key="3">
    <source>
        <dbReference type="ARBA" id="ARBA00023163"/>
    </source>
</evidence>
<dbReference type="GO" id="GO:0000976">
    <property type="term" value="F:transcription cis-regulatory region binding"/>
    <property type="evidence" value="ECO:0007669"/>
    <property type="project" value="TreeGrafter"/>
</dbReference>
<name>A0A0J1KXP6_NIACI</name>
<evidence type="ECO:0000313" key="8">
    <source>
        <dbReference type="Proteomes" id="UP000036045"/>
    </source>
</evidence>
<dbReference type="GO" id="GO:0006355">
    <property type="term" value="P:regulation of DNA-templated transcription"/>
    <property type="evidence" value="ECO:0007669"/>
    <property type="project" value="InterPro"/>
</dbReference>
<dbReference type="InterPro" id="IPR011006">
    <property type="entry name" value="CheY-like_superfamily"/>
</dbReference>
<proteinExistence type="predicted"/>
<dbReference type="SUPFAM" id="SSF46894">
    <property type="entry name" value="C-terminal effector domain of the bipartite response regulators"/>
    <property type="match status" value="1"/>
</dbReference>
<dbReference type="PATRIC" id="fig|1397.4.peg.3743"/>
<evidence type="ECO:0000313" key="7">
    <source>
        <dbReference type="EMBL" id="MBR8672433.1"/>
    </source>
</evidence>
<feature type="DNA-binding region" description="OmpR/PhoB-type" evidence="4">
    <location>
        <begin position="121"/>
        <end position="220"/>
    </location>
</feature>
<sequence>MNNILLIGASIEEKWNTLLTRNGYNCIGPINIEEIPNYIYSPLIDIVLIYDEHLSITVESICISINKISPAFIMVISSNINYSLVNILKSGADVCLFEPIYEDELIARINSLLRHKNKLTNDIFTYNNLELNIKKRKVHYREKIIPLSQIEIKILEMLIKNDNKVLSTDFLIDNIWEDHKISAQTLRSYIRNIRDKIRDSGFPVDKYLITVWGMGYIWKFD</sequence>
<keyword evidence="8" id="KW-1185">Reference proteome</keyword>
<dbReference type="GO" id="GO:0000156">
    <property type="term" value="F:phosphorelay response regulator activity"/>
    <property type="evidence" value="ECO:0007669"/>
    <property type="project" value="TreeGrafter"/>
</dbReference>
<dbReference type="InterPro" id="IPR001867">
    <property type="entry name" value="OmpR/PhoB-type_DNA-bd"/>
</dbReference>
<evidence type="ECO:0000313" key="6">
    <source>
        <dbReference type="EMBL" id="KLV21565.1"/>
    </source>
</evidence>
<dbReference type="PANTHER" id="PTHR48111">
    <property type="entry name" value="REGULATOR OF RPOS"/>
    <property type="match status" value="1"/>
</dbReference>
<dbReference type="PANTHER" id="PTHR48111:SF73">
    <property type="entry name" value="ALKALINE PHOSPHATASE SYNTHESIS TRANSCRIPTIONAL REGULATORY PROTEIN PHOP"/>
    <property type="match status" value="1"/>
</dbReference>
<dbReference type="SMART" id="SM00862">
    <property type="entry name" value="Trans_reg_C"/>
    <property type="match status" value="1"/>
</dbReference>
<reference evidence="7" key="2">
    <citation type="submission" date="2021-04" db="EMBL/GenBank/DDBJ databases">
        <title>Genomic analysis of electroactive and textile dye degrading Bacillus circulans strain: DC10 isolated from constructed wetland-microbial fuel cells treating textile dye wastewaters.</title>
        <authorList>
            <person name="Patel D.U."/>
            <person name="Desai C.R."/>
        </authorList>
    </citation>
    <scope>NUCLEOTIDE SEQUENCE</scope>
    <source>
        <strain evidence="7">DC10</strain>
    </source>
</reference>
<dbReference type="PROSITE" id="PS51755">
    <property type="entry name" value="OMPR_PHOB"/>
    <property type="match status" value="1"/>
</dbReference>
<dbReference type="EMBL" id="LDPH01000037">
    <property type="protein sequence ID" value="KLV21565.1"/>
    <property type="molecule type" value="Genomic_DNA"/>
</dbReference>
<feature type="domain" description="OmpR/PhoB-type" evidence="5">
    <location>
        <begin position="121"/>
        <end position="220"/>
    </location>
</feature>
<dbReference type="CDD" id="cd00383">
    <property type="entry name" value="trans_reg_C"/>
    <property type="match status" value="1"/>
</dbReference>
<dbReference type="SUPFAM" id="SSF52172">
    <property type="entry name" value="CheY-like"/>
    <property type="match status" value="1"/>
</dbReference>
<dbReference type="EMBL" id="JAGTPX010000041">
    <property type="protein sequence ID" value="MBR8672433.1"/>
    <property type="molecule type" value="Genomic_DNA"/>
</dbReference>
<dbReference type="InterPro" id="IPR036388">
    <property type="entry name" value="WH-like_DNA-bd_sf"/>
</dbReference>
<evidence type="ECO:0000256" key="4">
    <source>
        <dbReference type="PROSITE-ProRule" id="PRU01091"/>
    </source>
</evidence>
<dbReference type="OrthoDB" id="2895401at2"/>
<evidence type="ECO:0000259" key="5">
    <source>
        <dbReference type="PROSITE" id="PS51755"/>
    </source>
</evidence>
<evidence type="ECO:0000256" key="2">
    <source>
        <dbReference type="ARBA" id="ARBA00023125"/>
    </source>
</evidence>
<dbReference type="Gene3D" id="1.10.10.10">
    <property type="entry name" value="Winged helix-like DNA-binding domain superfamily/Winged helix DNA-binding domain"/>
    <property type="match status" value="1"/>
</dbReference>
<dbReference type="GO" id="GO:0032993">
    <property type="term" value="C:protein-DNA complex"/>
    <property type="evidence" value="ECO:0007669"/>
    <property type="project" value="TreeGrafter"/>
</dbReference>
<dbReference type="InterPro" id="IPR016032">
    <property type="entry name" value="Sig_transdc_resp-reg_C-effctor"/>
</dbReference>
<gene>
    <name evidence="6" type="ORF">ABW02_23095</name>
    <name evidence="7" type="ORF">KD144_23140</name>
</gene>
<dbReference type="GO" id="GO:0005829">
    <property type="term" value="C:cytosol"/>
    <property type="evidence" value="ECO:0007669"/>
    <property type="project" value="TreeGrafter"/>
</dbReference>
<keyword evidence="1" id="KW-0805">Transcription regulation</keyword>
<reference evidence="6 8" key="1">
    <citation type="submission" date="2015-05" db="EMBL/GenBank/DDBJ databases">
        <title>Whole genome sequence and identification of bacterial endophytes from Costus igneus.</title>
        <authorList>
            <person name="Lee Y.P."/>
            <person name="Gan H.M."/>
            <person name="Eng W."/>
            <person name="Wheatley M.S."/>
            <person name="Caraballo A."/>
            <person name="Polter S."/>
            <person name="Savka M.A."/>
            <person name="Hudson A.O."/>
        </authorList>
    </citation>
    <scope>NUCLEOTIDE SEQUENCE [LARGE SCALE GENOMIC DNA]</scope>
    <source>
        <strain evidence="6 8">RIT379</strain>
    </source>
</reference>
<dbReference type="AlphaFoldDB" id="A0A0J1KXP6"/>
<organism evidence="6 8">
    <name type="scientific">Niallia circulans</name>
    <name type="common">Bacillus circulans</name>
    <dbReference type="NCBI Taxonomy" id="1397"/>
    <lineage>
        <taxon>Bacteria</taxon>
        <taxon>Bacillati</taxon>
        <taxon>Bacillota</taxon>
        <taxon>Bacilli</taxon>
        <taxon>Bacillales</taxon>
        <taxon>Bacillaceae</taxon>
        <taxon>Niallia</taxon>
    </lineage>
</organism>
<comment type="caution">
    <text evidence="6">The sequence shown here is derived from an EMBL/GenBank/DDBJ whole genome shotgun (WGS) entry which is preliminary data.</text>
</comment>
<dbReference type="RefSeq" id="WP_016204450.1">
    <property type="nucleotide sequence ID" value="NZ_JAGTPX020000007.1"/>
</dbReference>
<keyword evidence="2 4" id="KW-0238">DNA-binding</keyword>